<dbReference type="EMBL" id="UINC01075141">
    <property type="protein sequence ID" value="SVC13030.1"/>
    <property type="molecule type" value="Genomic_DNA"/>
</dbReference>
<dbReference type="InterPro" id="IPR003661">
    <property type="entry name" value="HisK_dim/P_dom"/>
</dbReference>
<evidence type="ECO:0000313" key="10">
    <source>
        <dbReference type="EMBL" id="SVC13030.1"/>
    </source>
</evidence>
<feature type="domain" description="Histidine kinase" evidence="9">
    <location>
        <begin position="59"/>
        <end position="280"/>
    </location>
</feature>
<evidence type="ECO:0000256" key="2">
    <source>
        <dbReference type="ARBA" id="ARBA00012438"/>
    </source>
</evidence>
<dbReference type="InterPro" id="IPR036890">
    <property type="entry name" value="HATPase_C_sf"/>
</dbReference>
<dbReference type="SMART" id="SM00387">
    <property type="entry name" value="HATPase_c"/>
    <property type="match status" value="1"/>
</dbReference>
<dbReference type="EC" id="2.7.13.3" evidence="2"/>
<dbReference type="InterPro" id="IPR005467">
    <property type="entry name" value="His_kinase_dom"/>
</dbReference>
<dbReference type="Gene3D" id="1.10.287.130">
    <property type="match status" value="1"/>
</dbReference>
<dbReference type="Pfam" id="PF02518">
    <property type="entry name" value="HATPase_c"/>
    <property type="match status" value="1"/>
</dbReference>
<evidence type="ECO:0000256" key="3">
    <source>
        <dbReference type="ARBA" id="ARBA00022553"/>
    </source>
</evidence>
<feature type="transmembrane region" description="Helical" evidence="8">
    <location>
        <begin position="6"/>
        <end position="23"/>
    </location>
</feature>
<keyword evidence="8" id="KW-1133">Transmembrane helix</keyword>
<organism evidence="10">
    <name type="scientific">marine metagenome</name>
    <dbReference type="NCBI Taxonomy" id="408172"/>
    <lineage>
        <taxon>unclassified sequences</taxon>
        <taxon>metagenomes</taxon>
        <taxon>ecological metagenomes</taxon>
    </lineage>
</organism>
<dbReference type="InterPro" id="IPR003594">
    <property type="entry name" value="HATPase_dom"/>
</dbReference>
<dbReference type="Pfam" id="PF00512">
    <property type="entry name" value="HisKA"/>
    <property type="match status" value="1"/>
</dbReference>
<evidence type="ECO:0000259" key="9">
    <source>
        <dbReference type="PROSITE" id="PS50109"/>
    </source>
</evidence>
<dbReference type="FunFam" id="1.10.287.130:FF:000001">
    <property type="entry name" value="Two-component sensor histidine kinase"/>
    <property type="match status" value="1"/>
</dbReference>
<reference evidence="10" key="1">
    <citation type="submission" date="2018-05" db="EMBL/GenBank/DDBJ databases">
        <authorList>
            <person name="Lanie J.A."/>
            <person name="Ng W.-L."/>
            <person name="Kazmierczak K.M."/>
            <person name="Andrzejewski T.M."/>
            <person name="Davidsen T.M."/>
            <person name="Wayne K.J."/>
            <person name="Tettelin H."/>
            <person name="Glass J.I."/>
            <person name="Rusch D."/>
            <person name="Podicherti R."/>
            <person name="Tsui H.-C.T."/>
            <person name="Winkler M.E."/>
        </authorList>
    </citation>
    <scope>NUCLEOTIDE SEQUENCE</scope>
</reference>
<evidence type="ECO:0000256" key="1">
    <source>
        <dbReference type="ARBA" id="ARBA00000085"/>
    </source>
</evidence>
<dbReference type="PRINTS" id="PR00344">
    <property type="entry name" value="BCTRLSENSOR"/>
</dbReference>
<evidence type="ECO:0000256" key="6">
    <source>
        <dbReference type="ARBA" id="ARBA00023012"/>
    </source>
</evidence>
<keyword evidence="6" id="KW-0902">Two-component regulatory system</keyword>
<dbReference type="Gene3D" id="3.30.565.10">
    <property type="entry name" value="Histidine kinase-like ATPase, C-terminal domain"/>
    <property type="match status" value="1"/>
</dbReference>
<dbReference type="InterPro" id="IPR050736">
    <property type="entry name" value="Sensor_HK_Regulatory"/>
</dbReference>
<dbReference type="PROSITE" id="PS50109">
    <property type="entry name" value="HIS_KIN"/>
    <property type="match status" value="1"/>
</dbReference>
<dbReference type="InterPro" id="IPR004358">
    <property type="entry name" value="Sig_transdc_His_kin-like_C"/>
</dbReference>
<evidence type="ECO:0000256" key="5">
    <source>
        <dbReference type="ARBA" id="ARBA00022777"/>
    </source>
</evidence>
<dbReference type="CDD" id="cd00082">
    <property type="entry name" value="HisKA"/>
    <property type="match status" value="1"/>
</dbReference>
<dbReference type="PANTHER" id="PTHR43711:SF1">
    <property type="entry name" value="HISTIDINE KINASE 1"/>
    <property type="match status" value="1"/>
</dbReference>
<evidence type="ECO:0000256" key="8">
    <source>
        <dbReference type="SAM" id="Phobius"/>
    </source>
</evidence>
<comment type="catalytic activity">
    <reaction evidence="1">
        <text>ATP + protein L-histidine = ADP + protein N-phospho-L-histidine.</text>
        <dbReference type="EC" id="2.7.13.3"/>
    </reaction>
</comment>
<evidence type="ECO:0000256" key="7">
    <source>
        <dbReference type="ARBA" id="ARBA00023136"/>
    </source>
</evidence>
<keyword evidence="7 8" id="KW-0472">Membrane</keyword>
<dbReference type="FunFam" id="3.30.565.10:FF:000006">
    <property type="entry name" value="Sensor histidine kinase WalK"/>
    <property type="match status" value="1"/>
</dbReference>
<dbReference type="AlphaFoldDB" id="A0A382JLM9"/>
<dbReference type="InterPro" id="IPR036097">
    <property type="entry name" value="HisK_dim/P_sf"/>
</dbReference>
<gene>
    <name evidence="10" type="ORF">METZ01_LOCUS265884</name>
</gene>
<keyword evidence="3" id="KW-0597">Phosphoprotein</keyword>
<dbReference type="SUPFAM" id="SSF47384">
    <property type="entry name" value="Homodimeric domain of signal transducing histidine kinase"/>
    <property type="match status" value="1"/>
</dbReference>
<keyword evidence="8" id="KW-0812">Transmembrane</keyword>
<dbReference type="CDD" id="cd00075">
    <property type="entry name" value="HATPase"/>
    <property type="match status" value="1"/>
</dbReference>
<keyword evidence="4" id="KW-0808">Transferase</keyword>
<proteinExistence type="predicted"/>
<dbReference type="PANTHER" id="PTHR43711">
    <property type="entry name" value="TWO-COMPONENT HISTIDINE KINASE"/>
    <property type="match status" value="1"/>
</dbReference>
<keyword evidence="5" id="KW-0418">Kinase</keyword>
<evidence type="ECO:0000256" key="4">
    <source>
        <dbReference type="ARBA" id="ARBA00022679"/>
    </source>
</evidence>
<dbReference type="SUPFAM" id="SSF55874">
    <property type="entry name" value="ATPase domain of HSP90 chaperone/DNA topoisomerase II/histidine kinase"/>
    <property type="match status" value="1"/>
</dbReference>
<dbReference type="SMART" id="SM00388">
    <property type="entry name" value="HisKA"/>
    <property type="match status" value="1"/>
</dbReference>
<sequence length="280" mass="31429">MSLESWILATVLLGFVLACSVLWRRGRSMDGKPEEQTLVDIGNEELNPHDNSRRDFVANVSHELRTPVAIVKGFAETLDDSYDELSGKKRREFIGKIRKNSDRLCSLVEDLLHLAELESPSHELRPEPSSLSVVVRTVADRLGERLDLNTQRIRLELAEERKPMSFDPLKVECVIENLLSNALRYARDSSVITIRTIFDEDPKVIRCEVQDDGCGIPEKDVPHLFERFYRVDKGRSRESGGTGLGLSIVKHIVELHGGGVSVRSELGEGTTFSFSLPCDS</sequence>
<dbReference type="GO" id="GO:0000155">
    <property type="term" value="F:phosphorelay sensor kinase activity"/>
    <property type="evidence" value="ECO:0007669"/>
    <property type="project" value="InterPro"/>
</dbReference>
<protein>
    <recommendedName>
        <fullName evidence="2">histidine kinase</fullName>
        <ecNumber evidence="2">2.7.13.3</ecNumber>
    </recommendedName>
</protein>
<accession>A0A382JLM9</accession>
<name>A0A382JLM9_9ZZZZ</name>